<dbReference type="PANTHER" id="PTHR36766">
    <property type="entry name" value="PLANT BROAD-SPECTRUM MILDEW RESISTANCE PROTEIN RPW8"/>
    <property type="match status" value="1"/>
</dbReference>
<evidence type="ECO:0000313" key="7">
    <source>
        <dbReference type="EMBL" id="RYR24016.1"/>
    </source>
</evidence>
<dbReference type="GO" id="GO:0051707">
    <property type="term" value="P:response to other organism"/>
    <property type="evidence" value="ECO:0007669"/>
    <property type="project" value="UniProtKB-ARBA"/>
</dbReference>
<dbReference type="SUPFAM" id="SSF52058">
    <property type="entry name" value="L domain-like"/>
    <property type="match status" value="1"/>
</dbReference>
<dbReference type="PANTHER" id="PTHR36766:SF70">
    <property type="entry name" value="DISEASE RESISTANCE PROTEIN RGA4"/>
    <property type="match status" value="1"/>
</dbReference>
<dbReference type="Gene3D" id="3.80.10.10">
    <property type="entry name" value="Ribonuclease Inhibitor"/>
    <property type="match status" value="1"/>
</dbReference>
<evidence type="ECO:0000313" key="8">
    <source>
        <dbReference type="Proteomes" id="UP000289738"/>
    </source>
</evidence>
<dbReference type="Proteomes" id="UP000289738">
    <property type="component" value="Chromosome B02"/>
</dbReference>
<dbReference type="GO" id="GO:0005524">
    <property type="term" value="F:ATP binding"/>
    <property type="evidence" value="ECO:0007669"/>
    <property type="project" value="UniProtKB-KW"/>
</dbReference>
<dbReference type="STRING" id="3818.A0A445AC54"/>
<keyword evidence="8" id="KW-1185">Reference proteome</keyword>
<keyword evidence="2" id="KW-0611">Plant defense</keyword>
<dbReference type="EMBL" id="SDMP01000012">
    <property type="protein sequence ID" value="RYR24016.1"/>
    <property type="molecule type" value="Genomic_DNA"/>
</dbReference>
<feature type="compositionally biased region" description="Basic and acidic residues" evidence="3">
    <location>
        <begin position="8"/>
        <end position="24"/>
    </location>
</feature>
<dbReference type="Gene3D" id="3.40.50.300">
    <property type="entry name" value="P-loop containing nucleotide triphosphate hydrolases"/>
    <property type="match status" value="1"/>
</dbReference>
<dbReference type="Pfam" id="PF23598">
    <property type="entry name" value="LRR_14"/>
    <property type="match status" value="1"/>
</dbReference>
<feature type="domain" description="Disease resistance R13L4/SHOC-2-like LRR" evidence="6">
    <location>
        <begin position="629"/>
        <end position="916"/>
    </location>
</feature>
<dbReference type="InterPro" id="IPR002182">
    <property type="entry name" value="NB-ARC"/>
</dbReference>
<feature type="domain" description="NB-ARC" evidence="4">
    <location>
        <begin position="228"/>
        <end position="399"/>
    </location>
</feature>
<dbReference type="InterPro" id="IPR027417">
    <property type="entry name" value="P-loop_NTPase"/>
</dbReference>
<gene>
    <name evidence="7" type="ORF">Ahy_B02g057509</name>
</gene>
<evidence type="ECO:0000259" key="6">
    <source>
        <dbReference type="Pfam" id="PF23598"/>
    </source>
</evidence>
<evidence type="ECO:0000256" key="1">
    <source>
        <dbReference type="ARBA" id="ARBA00022737"/>
    </source>
</evidence>
<dbReference type="InterPro" id="IPR032675">
    <property type="entry name" value="LRR_dom_sf"/>
</dbReference>
<dbReference type="InterPro" id="IPR055414">
    <property type="entry name" value="LRR_R13L4/SHOC2-like"/>
</dbReference>
<dbReference type="Pfam" id="PF00931">
    <property type="entry name" value="NB-ARC"/>
    <property type="match status" value="1"/>
</dbReference>
<comment type="caution">
    <text evidence="7">The sequence shown here is derived from an EMBL/GenBank/DDBJ whole genome shotgun (WGS) entry which is preliminary data.</text>
</comment>
<dbReference type="Gene3D" id="1.10.10.10">
    <property type="entry name" value="Winged helix-like DNA-binding domain superfamily/Winged helix DNA-binding domain"/>
    <property type="match status" value="1"/>
</dbReference>
<proteinExistence type="predicted"/>
<dbReference type="Pfam" id="PF23559">
    <property type="entry name" value="WHD_DRP"/>
    <property type="match status" value="1"/>
</dbReference>
<dbReference type="GO" id="GO:0006952">
    <property type="term" value="P:defense response"/>
    <property type="evidence" value="ECO:0007669"/>
    <property type="project" value="UniProtKB-KW"/>
</dbReference>
<feature type="domain" description="Disease resistance protein winged helix" evidence="5">
    <location>
        <begin position="484"/>
        <end position="558"/>
    </location>
</feature>
<dbReference type="AlphaFoldDB" id="A0A445AC54"/>
<feature type="region of interest" description="Disordered" evidence="3">
    <location>
        <begin position="1"/>
        <end position="24"/>
    </location>
</feature>
<evidence type="ECO:0000256" key="3">
    <source>
        <dbReference type="SAM" id="MobiDB-lite"/>
    </source>
</evidence>
<dbReference type="InterPro" id="IPR058922">
    <property type="entry name" value="WHD_DRP"/>
</dbReference>
<evidence type="ECO:0000256" key="2">
    <source>
        <dbReference type="ARBA" id="ARBA00022821"/>
    </source>
</evidence>
<evidence type="ECO:0000259" key="4">
    <source>
        <dbReference type="Pfam" id="PF00931"/>
    </source>
</evidence>
<organism evidence="7 8">
    <name type="scientific">Arachis hypogaea</name>
    <name type="common">Peanut</name>
    <dbReference type="NCBI Taxonomy" id="3818"/>
    <lineage>
        <taxon>Eukaryota</taxon>
        <taxon>Viridiplantae</taxon>
        <taxon>Streptophyta</taxon>
        <taxon>Embryophyta</taxon>
        <taxon>Tracheophyta</taxon>
        <taxon>Spermatophyta</taxon>
        <taxon>Magnoliopsida</taxon>
        <taxon>eudicotyledons</taxon>
        <taxon>Gunneridae</taxon>
        <taxon>Pentapetalae</taxon>
        <taxon>rosids</taxon>
        <taxon>fabids</taxon>
        <taxon>Fabales</taxon>
        <taxon>Fabaceae</taxon>
        <taxon>Papilionoideae</taxon>
        <taxon>50 kb inversion clade</taxon>
        <taxon>dalbergioids sensu lato</taxon>
        <taxon>Dalbergieae</taxon>
        <taxon>Pterocarpus clade</taxon>
        <taxon>Arachis</taxon>
    </lineage>
</organism>
<reference evidence="7 8" key="1">
    <citation type="submission" date="2019-01" db="EMBL/GenBank/DDBJ databases">
        <title>Sequencing of cultivated peanut Arachis hypogaea provides insights into genome evolution and oil improvement.</title>
        <authorList>
            <person name="Chen X."/>
        </authorList>
    </citation>
    <scope>NUCLEOTIDE SEQUENCE [LARGE SCALE GENOMIC DNA]</scope>
    <source>
        <strain evidence="8">cv. Fuhuasheng</strain>
        <tissue evidence="7">Leaves</tissue>
    </source>
</reference>
<protein>
    <submittedName>
        <fullName evidence="7">Uncharacterized protein</fullName>
    </submittedName>
</protein>
<dbReference type="InterPro" id="IPR036388">
    <property type="entry name" value="WH-like_DNA-bd_sf"/>
</dbReference>
<dbReference type="GO" id="GO:0043531">
    <property type="term" value="F:ADP binding"/>
    <property type="evidence" value="ECO:0007669"/>
    <property type="project" value="InterPro"/>
</dbReference>
<name>A0A445AC54_ARAHY</name>
<accession>A0A445AC54</accession>
<dbReference type="SUPFAM" id="SSF52540">
    <property type="entry name" value="P-loop containing nucleoside triphosphate hydrolases"/>
    <property type="match status" value="1"/>
</dbReference>
<keyword evidence="1" id="KW-0677">Repeat</keyword>
<dbReference type="PRINTS" id="PR00364">
    <property type="entry name" value="DISEASERSIST"/>
</dbReference>
<evidence type="ECO:0000259" key="5">
    <source>
        <dbReference type="Pfam" id="PF23559"/>
    </source>
</evidence>
<sequence>MTQWGDNDEPKDKAVDEVGDTATKRRMDTRTELRNVTPQIEFTTRKQIHTFASGVLVINIGVPLRTFLGSQTLKQSENKVITMGNNRDTVIMAGAKVLENAESHHEPRASEISLAVLDVIEDAEKKQVKHLQVKSWFQGIKDLCYELIDVSEEFELVQQAKRLRFVGLPLLQHRKVRRIIREFETLIKDVSDLKLSSSSELPVPEAELEPVNLHSNIIGKELLVGRDAEIQGLIRRLTKGYHRCICIVGEEVGTGKTALARSVYNSTQVKSKFHFMAWVTVSRQFNVKRIVKTMLEFAPEKPEYVGDEFELLELELHKFVVDREVLLVLDDVVKLDSNHLSDLMNVFRSSSCRILITTRKKEVAEVAKEVEESTHTVFMTSLSPEACWSIIKHNAFGDDLKNESTVERIFGQVGRQIAEKCEGKPVVAKSFGVMLRGRSYEEWHHVMMSEKLWWYDLTSASMLSEYLYSRMPPALRQCLLHCSIFPKNHSIQVDKLVKLWMAQGFIASHEEDKMEIQGWKYVKQLRDCSAFQEFEPDGEGAFVCKLEEGMHEFIQDLARNEYCIKFLDEGATVEESGDSDTLTKPPRYRHCTLCLEDQTSFPDSIDNAGKLHTLMVLSESSDIDPTNLASLLYSMKRVRALDLSSCAIKELPLKAAELLHLRYLNLSFNHELKKLPSAISNLLNLQTLNLNGCDSLQKLPKSIGKLIKLRHLEILWTSSLSYLPKGIASLTLLRTLNRFFGSSGGASRSKACSLGDLENLNNIEGCLTIDGLGGETKISESTRAGLKNKKNLRGLELWFSKVGLKGDDQVLLDSLEAPPQLQFLGIFFYRGSSFPNWMIELNELKHLMLVNCSECNVLPPLGKLPFLESLEIKNMPNVEMVDFQFLGIGLNHEDAGNEGSSSDEIAFPRLKKLHFIKLDKWKGWTGINVDGGDKKIMPLLSSLSVVNCEKLESLPDYIKRKENLKPMKSMEFKKQSRLRFSLVCSKSATTVESTKNVAQMCVFNFSVL</sequence>